<evidence type="ECO:0000313" key="2">
    <source>
        <dbReference type="Proteomes" id="UP001595191"/>
    </source>
</evidence>
<protein>
    <submittedName>
        <fullName evidence="1">DUF262 domain-containing protein</fullName>
    </submittedName>
</protein>
<dbReference type="Proteomes" id="UP001595191">
    <property type="component" value="Unassembled WGS sequence"/>
</dbReference>
<dbReference type="EMBL" id="JBHFPV010000010">
    <property type="protein sequence ID" value="MFH6605172.1"/>
    <property type="molecule type" value="Genomic_DNA"/>
</dbReference>
<reference evidence="1" key="1">
    <citation type="submission" date="2024-09" db="EMBL/GenBank/DDBJ databases">
        <authorList>
            <person name="Liu J."/>
        </authorList>
    </citation>
    <scope>NUCLEOTIDE SEQUENCE</scope>
    <source>
        <strain evidence="1">NBU2967</strain>
    </source>
</reference>
<keyword evidence="2" id="KW-1185">Reference proteome</keyword>
<proteinExistence type="predicted"/>
<organism evidence="1 2">
    <name type="scientific">Meishania litoralis</name>
    <dbReference type="NCBI Taxonomy" id="3434685"/>
    <lineage>
        <taxon>Bacteria</taxon>
        <taxon>Pseudomonadati</taxon>
        <taxon>Bacteroidota</taxon>
        <taxon>Flavobacteriia</taxon>
        <taxon>Flavobacteriales</taxon>
        <taxon>Flavobacteriaceae</taxon>
        <taxon>Meishania</taxon>
    </lineage>
</organism>
<accession>A0ACC7LUC0</accession>
<gene>
    <name evidence="1" type="ORF">ACEZ3G_16955</name>
</gene>
<comment type="caution">
    <text evidence="1">The sequence shown here is derived from an EMBL/GenBank/DDBJ whole genome shotgun (WGS) entry which is preliminary data.</text>
</comment>
<name>A0ACC7LUC0_9FLAO</name>
<evidence type="ECO:0000313" key="1">
    <source>
        <dbReference type="EMBL" id="MFH6605172.1"/>
    </source>
</evidence>
<sequence>MADNKLQSLTEIFNEKFFRIPDFQRGYSWETNQLEDFWEDLINLKGDKIHYTGLLTVEPVSKSSVENIEKWQDDLWLFERELGAYYLIDGQQRLTTSIILINEILNQFADNEGINFKDKSYWVNKFLFQAYGDNYKSYIFGYERDNPSDEFFKTKILQQESSTADKVPEQTLYTSNLKTAKDYFKKKLEKLEKQDLEEIFKKVTAKFKFNFYEIDDELDVYVTFETMNNRGKPLSNLELLKNRLIYLSTHLDVDNQTRARLRKDINETWKTIYEYLGKNKDNAMDDDDFLRNHWIMYFKYDRKESASYAKFLLNKKFTAKNAIKNKIVLTDIKDYIDSLSKCVKSWFYLFNPQFSDYEDDTKEWIQKLNRLGMSAFPPLFMAAMTKCTESEFLPLFKSAERFIFLVFRLSQRPSNTKNSHFYRLANSYYFGKDSTTIQSTIGNIDWMTQGESGEGDDYVYHGWFDLEKFDNYVKDQYDKGEGFYTWNGLRYFLFEYELYLQRKANGNQKVSWTDFNKRKKEDTIEHIYPQTPKDDCWTSVYNQHSKKERKILLNTLGNLVLLGQSKNSEFQNKCFDFKKKHTNKDGDEVGFFNGAYSEIEVSSYDNWTPAEIESRGKKMLSFLEERWNIDFEGWEIEKEDLLKLDFLQKETIEEE</sequence>